<dbReference type="SUPFAM" id="SSF81606">
    <property type="entry name" value="PP2C-like"/>
    <property type="match status" value="1"/>
</dbReference>
<dbReference type="PANTHER" id="PTHR43156:SF2">
    <property type="entry name" value="STAGE II SPORULATION PROTEIN E"/>
    <property type="match status" value="1"/>
</dbReference>
<dbReference type="SUPFAM" id="SSF55781">
    <property type="entry name" value="GAF domain-like"/>
    <property type="match status" value="1"/>
</dbReference>
<feature type="domain" description="PPM-type phosphatase" evidence="2">
    <location>
        <begin position="294"/>
        <end position="509"/>
    </location>
</feature>
<dbReference type="InterPro" id="IPR052016">
    <property type="entry name" value="Bact_Sigma-Reg"/>
</dbReference>
<name>A0A7C4LJH6_9PLAN</name>
<dbReference type="InterPro" id="IPR036457">
    <property type="entry name" value="PPM-type-like_dom_sf"/>
</dbReference>
<protein>
    <submittedName>
        <fullName evidence="3">GAF domain-containing protein</fullName>
    </submittedName>
</protein>
<proteinExistence type="predicted"/>
<dbReference type="SMART" id="SM00331">
    <property type="entry name" value="PP2C_SIG"/>
    <property type="match status" value="1"/>
</dbReference>
<comment type="caution">
    <text evidence="3">The sequence shown here is derived from an EMBL/GenBank/DDBJ whole genome shotgun (WGS) entry which is preliminary data.</text>
</comment>
<evidence type="ECO:0000313" key="3">
    <source>
        <dbReference type="EMBL" id="HGT38662.1"/>
    </source>
</evidence>
<dbReference type="Gene3D" id="3.30.450.40">
    <property type="match status" value="1"/>
</dbReference>
<evidence type="ECO:0000259" key="2">
    <source>
        <dbReference type="PROSITE" id="PS51746"/>
    </source>
</evidence>
<dbReference type="PANTHER" id="PTHR43156">
    <property type="entry name" value="STAGE II SPORULATION PROTEIN E-RELATED"/>
    <property type="match status" value="1"/>
</dbReference>
<dbReference type="SMART" id="SM00065">
    <property type="entry name" value="GAF"/>
    <property type="match status" value="1"/>
</dbReference>
<dbReference type="AlphaFoldDB" id="A0A7C4LJH6"/>
<gene>
    <name evidence="3" type="ORF">ENS64_05285</name>
</gene>
<dbReference type="Pfam" id="PF13185">
    <property type="entry name" value="GAF_2"/>
    <property type="match status" value="1"/>
</dbReference>
<dbReference type="GO" id="GO:0016791">
    <property type="term" value="F:phosphatase activity"/>
    <property type="evidence" value="ECO:0007669"/>
    <property type="project" value="TreeGrafter"/>
</dbReference>
<reference evidence="3" key="1">
    <citation type="journal article" date="2020" name="mSystems">
        <title>Genome- and Community-Level Interaction Insights into Carbon Utilization and Element Cycling Functions of Hydrothermarchaeota in Hydrothermal Sediment.</title>
        <authorList>
            <person name="Zhou Z."/>
            <person name="Liu Y."/>
            <person name="Xu W."/>
            <person name="Pan J."/>
            <person name="Luo Z.H."/>
            <person name="Li M."/>
        </authorList>
    </citation>
    <scope>NUCLEOTIDE SEQUENCE [LARGE SCALE GENOMIC DNA]</scope>
    <source>
        <strain evidence="3">SpSt-508</strain>
    </source>
</reference>
<sequence>MSGLATANQGWVDDICRRASEALGWTLEFNAATDASPQSAALPLATWQSEVHDGAEVIGRLRLLSNRGESTEVDLRTAVAVAHLIAHLLGRLASVQRKLDRRNRDWQSLIDLGRVLPRENSLSSAIQRLLAAAVDFSGYWAAAFFLIDSQQVALRLRAVHGLERRLVVRPDRPLNQPGPDRIALRDQCAIVTGDDPQACHWLPRTCVTGVCVPVQTAEGPLGSLWCYDRRQRTVTEREVHVLQSFAAQMAAVLERTVLLRESAARKRLRDELQLASKRHSGGVVCPLPLDSGLDVAFRSASAAEVGGDLCEVWPAGPQRTMIAVGDAVGHSIPAALIMAVARGSLRTLLQADPEHLALTDVLIRRMNQTLCTLSRAEQFMTMVIGQIDLRRMVLTYTNAGHPQPWLSRNGRWTSLQSHGLLLGIMPDAVYRRSELPLCRGDLLVFFTDGVSEAMSRDRSLFRTEGVLAALADTPHRTAAEAADAIWERLQHHMGRARRSDDQTLLVVRVRPEEGG</sequence>
<accession>A0A7C4LJH6</accession>
<dbReference type="EMBL" id="DSVQ01000011">
    <property type="protein sequence ID" value="HGT38662.1"/>
    <property type="molecule type" value="Genomic_DNA"/>
</dbReference>
<dbReference type="Pfam" id="PF07228">
    <property type="entry name" value="SpoIIE"/>
    <property type="match status" value="1"/>
</dbReference>
<dbReference type="PROSITE" id="PS51746">
    <property type="entry name" value="PPM_2"/>
    <property type="match status" value="1"/>
</dbReference>
<dbReference type="Gene3D" id="3.60.40.10">
    <property type="entry name" value="PPM-type phosphatase domain"/>
    <property type="match status" value="1"/>
</dbReference>
<organism evidence="3">
    <name type="scientific">Schlesneria paludicola</name>
    <dbReference type="NCBI Taxonomy" id="360056"/>
    <lineage>
        <taxon>Bacteria</taxon>
        <taxon>Pseudomonadati</taxon>
        <taxon>Planctomycetota</taxon>
        <taxon>Planctomycetia</taxon>
        <taxon>Planctomycetales</taxon>
        <taxon>Planctomycetaceae</taxon>
        <taxon>Schlesneria</taxon>
    </lineage>
</organism>
<dbReference type="InterPro" id="IPR003018">
    <property type="entry name" value="GAF"/>
</dbReference>
<evidence type="ECO:0000256" key="1">
    <source>
        <dbReference type="ARBA" id="ARBA00022801"/>
    </source>
</evidence>
<dbReference type="InterPro" id="IPR001932">
    <property type="entry name" value="PPM-type_phosphatase-like_dom"/>
</dbReference>
<keyword evidence="1" id="KW-0378">Hydrolase</keyword>
<dbReference type="InterPro" id="IPR029016">
    <property type="entry name" value="GAF-like_dom_sf"/>
</dbReference>